<dbReference type="Proteomes" id="UP000095544">
    <property type="component" value="Unassembled WGS sequence"/>
</dbReference>
<name>A0A174HLK7_9FIRM</name>
<reference evidence="2 3" key="1">
    <citation type="submission" date="2015-09" db="EMBL/GenBank/DDBJ databases">
        <authorList>
            <consortium name="Pathogen Informatics"/>
        </authorList>
    </citation>
    <scope>NUCLEOTIDE SEQUENCE [LARGE SCALE GENOMIC DNA]</scope>
    <source>
        <strain evidence="2 3">2789STDY5834876</strain>
    </source>
</reference>
<keyword evidence="1" id="KW-1133">Transmembrane helix</keyword>
<keyword evidence="1" id="KW-0472">Membrane</keyword>
<proteinExistence type="predicted"/>
<dbReference type="STRING" id="39482.ERS852491_03147"/>
<dbReference type="AlphaFoldDB" id="A0A174HLK7"/>
<dbReference type="OrthoDB" id="2087872at2"/>
<accession>A0A174HLK7</accession>
<keyword evidence="1" id="KW-0812">Transmembrane</keyword>
<feature type="transmembrane region" description="Helical" evidence="1">
    <location>
        <begin position="20"/>
        <end position="39"/>
    </location>
</feature>
<protein>
    <submittedName>
        <fullName evidence="2">Uncharacterized protein</fullName>
    </submittedName>
</protein>
<organism evidence="2 3">
    <name type="scientific">Faecalicatena contorta</name>
    <dbReference type="NCBI Taxonomy" id="39482"/>
    <lineage>
        <taxon>Bacteria</taxon>
        <taxon>Bacillati</taxon>
        <taxon>Bacillota</taxon>
        <taxon>Clostridia</taxon>
        <taxon>Lachnospirales</taxon>
        <taxon>Lachnospiraceae</taxon>
        <taxon>Faecalicatena</taxon>
    </lineage>
</organism>
<evidence type="ECO:0000313" key="2">
    <source>
        <dbReference type="EMBL" id="CUO74038.1"/>
    </source>
</evidence>
<gene>
    <name evidence="2" type="ORF">ERS852491_03147</name>
</gene>
<evidence type="ECO:0000256" key="1">
    <source>
        <dbReference type="SAM" id="Phobius"/>
    </source>
</evidence>
<evidence type="ECO:0000313" key="3">
    <source>
        <dbReference type="Proteomes" id="UP000095544"/>
    </source>
</evidence>
<dbReference type="EMBL" id="CYZU01000031">
    <property type="protein sequence ID" value="CUO74038.1"/>
    <property type="molecule type" value="Genomic_DNA"/>
</dbReference>
<sequence>MKQKEKTASKNTKRTGRLIVILLVLLLLGTVFFFAWQYFSREGGVYKDRDAQLGILPNMSEEEVQQRLNTVVSEGMMNVSINPHPVFEDGKSPGNLRIENIKQNHYSYIVSITRDDTGEEIYKSGLLEPGYYIEEASLSSALKQGDYPATARFLAYQDPKEKPIGAAVIKMTITVSK</sequence>
<dbReference type="RefSeq" id="WP_055154110.1">
    <property type="nucleotide sequence ID" value="NZ_CYZU01000031.1"/>
</dbReference>